<dbReference type="OMA" id="KNDTHIR"/>
<name>D8T3W1_SELML</name>
<dbReference type="Pfam" id="PF00225">
    <property type="entry name" value="Kinesin"/>
    <property type="match status" value="1"/>
</dbReference>
<dbReference type="Proteomes" id="UP000001514">
    <property type="component" value="Unassembled WGS sequence"/>
</dbReference>
<dbReference type="HOGENOM" id="CLU_000399_1_1_1"/>
<dbReference type="PRINTS" id="PR00380">
    <property type="entry name" value="KINESINHEAVY"/>
</dbReference>
<feature type="coiled-coil region" evidence="8">
    <location>
        <begin position="1716"/>
        <end position="1807"/>
    </location>
</feature>
<feature type="compositionally biased region" description="Polar residues" evidence="9">
    <location>
        <begin position="42"/>
        <end position="58"/>
    </location>
</feature>
<dbReference type="InterPro" id="IPR036961">
    <property type="entry name" value="Kinesin_motor_dom_sf"/>
</dbReference>
<feature type="region of interest" description="Disordered" evidence="9">
    <location>
        <begin position="1"/>
        <end position="67"/>
    </location>
</feature>
<evidence type="ECO:0000259" key="10">
    <source>
        <dbReference type="PROSITE" id="PS50067"/>
    </source>
</evidence>
<dbReference type="FunCoup" id="D8T3W1">
    <property type="interactions" value="597"/>
</dbReference>
<evidence type="ECO:0000256" key="3">
    <source>
        <dbReference type="ARBA" id="ARBA00022840"/>
    </source>
</evidence>
<feature type="compositionally biased region" description="Basic and acidic residues" evidence="9">
    <location>
        <begin position="98"/>
        <end position="107"/>
    </location>
</feature>
<accession>D8T3W1</accession>
<feature type="coiled-coil region" evidence="8">
    <location>
        <begin position="1417"/>
        <end position="1630"/>
    </location>
</feature>
<keyword evidence="4 8" id="KW-0175">Coiled coil</keyword>
<dbReference type="FunFam" id="3.40.850.10:FF:000033">
    <property type="entry name" value="Kinesin-like protein KIN-12E"/>
    <property type="match status" value="1"/>
</dbReference>
<dbReference type="Gene3D" id="1.10.287.1490">
    <property type="match status" value="1"/>
</dbReference>
<dbReference type="GO" id="GO:0005874">
    <property type="term" value="C:microtubule"/>
    <property type="evidence" value="ECO:0007669"/>
    <property type="project" value="UniProtKB-KW"/>
</dbReference>
<evidence type="ECO:0000313" key="12">
    <source>
        <dbReference type="Proteomes" id="UP000001514"/>
    </source>
</evidence>
<keyword evidence="3 7" id="KW-0067">ATP-binding</keyword>
<dbReference type="PANTHER" id="PTHR37739:SF8">
    <property type="entry name" value="KINESIN-LIKE PROTEIN KIN-12D"/>
    <property type="match status" value="1"/>
</dbReference>
<keyword evidence="12" id="KW-1185">Reference proteome</keyword>
<feature type="region of interest" description="Disordered" evidence="9">
    <location>
        <begin position="92"/>
        <end position="179"/>
    </location>
</feature>
<dbReference type="InterPro" id="IPR019821">
    <property type="entry name" value="Kinesin_motor_CS"/>
</dbReference>
<protein>
    <recommendedName>
        <fullName evidence="10">Kinesin motor domain-containing protein</fullName>
    </recommendedName>
</protein>
<evidence type="ECO:0000256" key="2">
    <source>
        <dbReference type="ARBA" id="ARBA00022741"/>
    </source>
</evidence>
<dbReference type="PANTHER" id="PTHR37739">
    <property type="entry name" value="KINESIN-LIKE PROTEIN KIN-12D"/>
    <property type="match status" value="1"/>
</dbReference>
<keyword evidence="2 7" id="KW-0547">Nucleotide-binding</keyword>
<evidence type="ECO:0000256" key="8">
    <source>
        <dbReference type="SAM" id="Coils"/>
    </source>
</evidence>
<dbReference type="EMBL" id="GL377671">
    <property type="protein sequence ID" value="EFJ08701.1"/>
    <property type="molecule type" value="Genomic_DNA"/>
</dbReference>
<dbReference type="SUPFAM" id="SSF52540">
    <property type="entry name" value="P-loop containing nucleoside triphosphate hydrolases"/>
    <property type="match status" value="1"/>
</dbReference>
<feature type="coiled-coil region" evidence="8">
    <location>
        <begin position="741"/>
        <end position="898"/>
    </location>
</feature>
<feature type="coiled-coil region" evidence="8">
    <location>
        <begin position="576"/>
        <end position="603"/>
    </location>
</feature>
<evidence type="ECO:0000256" key="4">
    <source>
        <dbReference type="ARBA" id="ARBA00023054"/>
    </source>
</evidence>
<feature type="compositionally biased region" description="Polar residues" evidence="9">
    <location>
        <begin position="108"/>
        <end position="121"/>
    </location>
</feature>
<dbReference type="GO" id="GO:0008017">
    <property type="term" value="F:microtubule binding"/>
    <property type="evidence" value="ECO:0007669"/>
    <property type="project" value="InterPro"/>
</dbReference>
<dbReference type="Gramene" id="EFJ08701">
    <property type="protein sequence ID" value="EFJ08701"/>
    <property type="gene ID" value="SELMODRAFT_428755"/>
</dbReference>
<dbReference type="GO" id="GO:0005524">
    <property type="term" value="F:ATP binding"/>
    <property type="evidence" value="ECO:0007669"/>
    <property type="project" value="UniProtKB-UniRule"/>
</dbReference>
<dbReference type="GO" id="GO:0003777">
    <property type="term" value="F:microtubule motor activity"/>
    <property type="evidence" value="ECO:0007669"/>
    <property type="project" value="InterPro"/>
</dbReference>
<dbReference type="PROSITE" id="PS00411">
    <property type="entry name" value="KINESIN_MOTOR_1"/>
    <property type="match status" value="1"/>
</dbReference>
<dbReference type="STRING" id="88036.D8T3W1"/>
<dbReference type="InterPro" id="IPR001752">
    <property type="entry name" value="Kinesin_motor_dom"/>
</dbReference>
<dbReference type="KEGG" id="smo:SELMODRAFT_428755"/>
<keyword evidence="5 7" id="KW-0505">Motor protein</keyword>
<dbReference type="InterPro" id="IPR027417">
    <property type="entry name" value="P-loop_NTPase"/>
</dbReference>
<feature type="coiled-coil region" evidence="8">
    <location>
        <begin position="2098"/>
        <end position="2226"/>
    </location>
</feature>
<gene>
    <name evidence="11" type="ORF">SELMODRAFT_428755</name>
</gene>
<dbReference type="PROSITE" id="PS50067">
    <property type="entry name" value="KINESIN_MOTOR_2"/>
    <property type="match status" value="1"/>
</dbReference>
<evidence type="ECO:0000256" key="7">
    <source>
        <dbReference type="PROSITE-ProRule" id="PRU00283"/>
    </source>
</evidence>
<sequence length="2279" mass="257572">MPRLSPLRIFGSLPGGSKGGQCAESAENESAGRVPFGEISGFDSSTPCNRAHTASNPLSEKEKNVASDGVADRRAFNPTLKLQWIQQQAIVKKQQLQPRDDDARSDASEQQQQQPFGTPSSRGPRHQAYSSVQAASKHGGGSQFSTPRACKIDNKYVTMHSEPGSNSGHAGTGTPKKSVSRTLKYNQDAGLRAAGAVPGPVVKSLGFCQGQHGEVLAPAHFELEEDVSFWQDHNVQVLIRIRPPSPLEVSLQGPGRCLRQDTAHSLTWIGHPESRFTFDHVACESVNQEKLFRVAGLPMVDNCISGYNNCMFAYGQTGSGKTHTMLGDIDQEQSEGRGMIPRVFEYLFVKIQLEGEARRSQGLEFACKCSFLEIYNEQVSDLLEPSATNLQLREDVKKGVYVENLKEVEVNSVGDVMKLLNQGSANRRVAATNMNRESSRSHSVFTCVVESKWESDDSVINTRFGRLNLVDLAGSERQKSSGAEGDRLKEAANINKSLSTLGLVIMVLVDAANGKPRHIPYRDSKLTFLLQDSLGGNSKTMIIATVSPSNSCSLETLSTLKFAQRAKFIRNNAIINEDSYGDVVSLRQQIQQLKDEVNYLRSQDCRNNDQPVEPCLLHSLGQEVLAASLRREAAAESVIKNLGVEISHLKRLVRQREEDTQRVKMLLRFREDKIRRLEAAEDGSTAGGSFCLEDREALVEEVKVLGSRVEHNPEVTRFAMENIRLMEELKRFHEFYDNGERETMTTELSNLRDQLMEVLEANAILKEECGIQSHSRLLEEVENFRSEANVMEEHKQKSESLQRENGELIRELQSRTSEIEFYKRELDAYKERKACDIESNARLELQLKEAMREKQALEASLEVFSELLSSLRWQCCLVQEANELREQMESQQLVLINELEAAPLKQQKYGSDDSTPVLRSQVQLLQLELRRKEEIRCLEKTVGFDEAEKSKTEQEVLKIREELDEAQELNRLFFREKIHRLAIEKQMDVRRAEVEAETADTISNLHRDLLMANDKFALSSNHEKLSSDEVESLQLENARLANYCNELRLGKEQELCKLWQQTTRRLADYLSEGDATLDAAATEMERIFQTSLPDCPPSHFAAEKQKVIQALQLKLHQAFEFVKDAEQKMEALTDATSNMSKMQETQREEVLTTRITAEEAICRADCLEGNMRKLNKFLEVAFIVINNLAEAQEQQRELERTEDAGLICSLRRSLLLSEKRGHAALLVVKHCVGVEEQLRSKICDGASIISEQQTAIAILQEKNDTHIRVLEQTRTELQEHSTRLHEAEELWCAEKERLLTDVKVLTSQTDYLAKDCSYSSSTLLKQMVSFEQQVHDSKLLVDDAFRSISHEGLSTLHALKIDISEARNFVNALREDSDANVLKGYKEVAATRLALEKARATHASDMSKANLELDMLRESAEVEKVRLQMAIANAQEKLSSLQFKVGEQSLELQKAQHKCEAYEKDCMVAVSEMHELDIKVQELDDHIARLEAENGALKGRVASLLEDIEGKNAACKGLELSIQELVEEARKKQDDTLQLRQEMHSKADNILRLETVVRNVHEELSRSNSEVAATTKELQSLKDATLAEKSTWKSSIQELEYKMVDLNLIKSELEEKNNVLEQQVAVLERNSRASHSDYESKISNEIEKKESIIKGLEFDMGLLQESFADMAETKADVLETNAKLQHELSLRLNDLSEAQGLLASARGELSEKSSSLRCLEGEADTLRDLKATLASENNALVKKIEELVFEKNNVQDELEEKSHLVESLDLELLELSSLVEQKVAEAVSSVQEELNAVLQERDRLSADLLVVTEQLDMAQSLADEREIVAVEARKVAEASKAHAEEKDEEIKVLERSVGELESIVNALENQVGIVKREAQMQRLMREDLETEVQSLRHEITLRTGMIAAKKTDEEAILKLKEEIAKLSEDCFEKESQIQAYNKHISDLTTASTRQASHYQQKAKATKTKGSSSPFKCIGKGLSQQMNSEFDEELSAARHRISELETIAAGRQREVYMLNSRLAEAESMTHDVVRDLLGVKMDITNYASLLVEDRFPDSSNHESVQLLQKQPEEYIEERDSCLDEIDHRQNEVAAIRVAAEQLRVREQALNSENEKLKGELDAFKKHQSGLENEVRKLSGQQNLQQRIHHHAKIKEENNLLKAKNDELSTKLRNMEIRLSRVHEELDQHRNANGKPRYEVEQQLRSKLKEAEDDNLQMAEELSNMCKKIMQVSGAYHTEGHVDTSVAWQSLEMLHHQLADNQKQVADLKLIIADYRRVVDR</sequence>
<comment type="similarity">
    <text evidence="6">Belongs to the TRAFAC class myosin-kinesin ATPase superfamily. Kinesin family. KIN-12 subfamily.</text>
</comment>
<dbReference type="InParanoid" id="D8T3W1"/>
<feature type="binding site" evidence="7">
    <location>
        <begin position="315"/>
        <end position="322"/>
    </location>
    <ligand>
        <name>ATP</name>
        <dbReference type="ChEBI" id="CHEBI:30616"/>
    </ligand>
</feature>
<feature type="compositionally biased region" description="Polar residues" evidence="9">
    <location>
        <begin position="163"/>
        <end position="179"/>
    </location>
</feature>
<dbReference type="Gene3D" id="3.40.850.10">
    <property type="entry name" value="Kinesin motor domain"/>
    <property type="match status" value="1"/>
</dbReference>
<reference evidence="11 12" key="1">
    <citation type="journal article" date="2011" name="Science">
        <title>The Selaginella genome identifies genetic changes associated with the evolution of vascular plants.</title>
        <authorList>
            <person name="Banks J.A."/>
            <person name="Nishiyama T."/>
            <person name="Hasebe M."/>
            <person name="Bowman J.L."/>
            <person name="Gribskov M."/>
            <person name="dePamphilis C."/>
            <person name="Albert V.A."/>
            <person name="Aono N."/>
            <person name="Aoyama T."/>
            <person name="Ambrose B.A."/>
            <person name="Ashton N.W."/>
            <person name="Axtell M.J."/>
            <person name="Barker E."/>
            <person name="Barker M.S."/>
            <person name="Bennetzen J.L."/>
            <person name="Bonawitz N.D."/>
            <person name="Chapple C."/>
            <person name="Cheng C."/>
            <person name="Correa L.G."/>
            <person name="Dacre M."/>
            <person name="DeBarry J."/>
            <person name="Dreyer I."/>
            <person name="Elias M."/>
            <person name="Engstrom E.M."/>
            <person name="Estelle M."/>
            <person name="Feng L."/>
            <person name="Finet C."/>
            <person name="Floyd S.K."/>
            <person name="Frommer W.B."/>
            <person name="Fujita T."/>
            <person name="Gramzow L."/>
            <person name="Gutensohn M."/>
            <person name="Harholt J."/>
            <person name="Hattori M."/>
            <person name="Heyl A."/>
            <person name="Hirai T."/>
            <person name="Hiwatashi Y."/>
            <person name="Ishikawa M."/>
            <person name="Iwata M."/>
            <person name="Karol K.G."/>
            <person name="Koehler B."/>
            <person name="Kolukisaoglu U."/>
            <person name="Kubo M."/>
            <person name="Kurata T."/>
            <person name="Lalonde S."/>
            <person name="Li K."/>
            <person name="Li Y."/>
            <person name="Litt A."/>
            <person name="Lyons E."/>
            <person name="Manning G."/>
            <person name="Maruyama T."/>
            <person name="Michael T.P."/>
            <person name="Mikami K."/>
            <person name="Miyazaki S."/>
            <person name="Morinaga S."/>
            <person name="Murata T."/>
            <person name="Mueller-Roeber B."/>
            <person name="Nelson D.R."/>
            <person name="Obara M."/>
            <person name="Oguri Y."/>
            <person name="Olmstead R.G."/>
            <person name="Onodera N."/>
            <person name="Petersen B.L."/>
            <person name="Pils B."/>
            <person name="Prigge M."/>
            <person name="Rensing S.A."/>
            <person name="Riano-Pachon D.M."/>
            <person name="Roberts A.W."/>
            <person name="Sato Y."/>
            <person name="Scheller H.V."/>
            <person name="Schulz B."/>
            <person name="Schulz C."/>
            <person name="Shakirov E.V."/>
            <person name="Shibagaki N."/>
            <person name="Shinohara N."/>
            <person name="Shippen D.E."/>
            <person name="Soerensen I."/>
            <person name="Sotooka R."/>
            <person name="Sugimoto N."/>
            <person name="Sugita M."/>
            <person name="Sumikawa N."/>
            <person name="Tanurdzic M."/>
            <person name="Theissen G."/>
            <person name="Ulvskov P."/>
            <person name="Wakazuki S."/>
            <person name="Weng J.K."/>
            <person name="Willats W.W."/>
            <person name="Wipf D."/>
            <person name="Wolf P.G."/>
            <person name="Yang L."/>
            <person name="Zimmer A.D."/>
            <person name="Zhu Q."/>
            <person name="Mitros T."/>
            <person name="Hellsten U."/>
            <person name="Loque D."/>
            <person name="Otillar R."/>
            <person name="Salamov A."/>
            <person name="Schmutz J."/>
            <person name="Shapiro H."/>
            <person name="Lindquist E."/>
            <person name="Lucas S."/>
            <person name="Rokhsar D."/>
            <person name="Grigoriev I.V."/>
        </authorList>
    </citation>
    <scope>NUCLEOTIDE SEQUENCE [LARGE SCALE GENOMIC DNA]</scope>
</reference>
<dbReference type="eggNOG" id="ENOG502QR1R">
    <property type="taxonomic scope" value="Eukaryota"/>
</dbReference>
<feature type="domain" description="Kinesin motor" evidence="10">
    <location>
        <begin position="234"/>
        <end position="569"/>
    </location>
</feature>
<evidence type="ECO:0000256" key="6">
    <source>
        <dbReference type="ARBA" id="ARBA00034488"/>
    </source>
</evidence>
<dbReference type="InterPro" id="IPR044986">
    <property type="entry name" value="KIF15/KIN-12"/>
</dbReference>
<keyword evidence="1" id="KW-0493">Microtubule</keyword>
<organism evidence="12">
    <name type="scientific">Selaginella moellendorffii</name>
    <name type="common">Spikemoss</name>
    <dbReference type="NCBI Taxonomy" id="88036"/>
    <lineage>
        <taxon>Eukaryota</taxon>
        <taxon>Viridiplantae</taxon>
        <taxon>Streptophyta</taxon>
        <taxon>Embryophyta</taxon>
        <taxon>Tracheophyta</taxon>
        <taxon>Lycopodiopsida</taxon>
        <taxon>Selaginellales</taxon>
        <taxon>Selaginellaceae</taxon>
        <taxon>Selaginella</taxon>
    </lineage>
</organism>
<evidence type="ECO:0000256" key="1">
    <source>
        <dbReference type="ARBA" id="ARBA00022701"/>
    </source>
</evidence>
<feature type="coiled-coil region" evidence="8">
    <location>
        <begin position="1836"/>
        <end position="1936"/>
    </location>
</feature>
<evidence type="ECO:0000256" key="9">
    <source>
        <dbReference type="SAM" id="MobiDB-lite"/>
    </source>
</evidence>
<dbReference type="GO" id="GO:0007018">
    <property type="term" value="P:microtubule-based movement"/>
    <property type="evidence" value="ECO:0007669"/>
    <property type="project" value="InterPro"/>
</dbReference>
<evidence type="ECO:0000313" key="11">
    <source>
        <dbReference type="EMBL" id="EFJ08701.1"/>
    </source>
</evidence>
<evidence type="ECO:0000256" key="5">
    <source>
        <dbReference type="ARBA" id="ARBA00023175"/>
    </source>
</evidence>
<proteinExistence type="inferred from homology"/>
<dbReference type="SMART" id="SM00129">
    <property type="entry name" value="KISc"/>
    <property type="match status" value="1"/>
</dbReference>